<sequence>MPRLAAHPDYLVTAVVDPSAATREAAVASLPSATPLCEVDDLADAAADLAVVAVPNHLHTSVATRLLRRGFSVFLEKPVCLSTREAGELAEAERAGGAMLLAGSAARYRRDVVALCAASGSLGAIRHVDLSWIRARGVPDGVGWFTRRALSGGGASVDLGWHLLDMIEPLLGPVGIVQVAGAVSRDFVNDDASRAGWRRDAASGATGDVEDTVRALLVTDTGVSVGLRAAWASHEPRDVTEIHVHGSAGSAVLRCTFGFSPNRLPAPVLTVRRHGVTETVAVEPEPVGAEYEHQLARLPELLADPANRGRAISEAHRSVDVIERLYASVPGLGPSSAPGTPGTPDRLPGARTVVRR</sequence>
<dbReference type="AlphaFoldDB" id="A0A2H4RBZ2"/>
<proteinExistence type="predicted"/>
<dbReference type="PANTHER" id="PTHR43708">
    <property type="entry name" value="CONSERVED EXPRESSED OXIDOREDUCTASE (EUROFUNG)"/>
    <property type="match status" value="1"/>
</dbReference>
<dbReference type="SUPFAM" id="SSF51735">
    <property type="entry name" value="NAD(P)-binding Rossmann-fold domains"/>
    <property type="match status" value="1"/>
</dbReference>
<evidence type="ECO:0000259" key="2">
    <source>
        <dbReference type="Pfam" id="PF01408"/>
    </source>
</evidence>
<dbReference type="Gene3D" id="3.30.360.10">
    <property type="entry name" value="Dihydrodipicolinate Reductase, domain 2"/>
    <property type="match status" value="1"/>
</dbReference>
<name>A0A2H4RBZ2_9ACTN</name>
<evidence type="ECO:0000313" key="4">
    <source>
        <dbReference type="EMBL" id="ATY46603.1"/>
    </source>
</evidence>
<feature type="domain" description="Gfo/Idh/MocA-like oxidoreductase N-terminal" evidence="2">
    <location>
        <begin position="5"/>
        <end position="102"/>
    </location>
</feature>
<dbReference type="Pfam" id="PF01408">
    <property type="entry name" value="GFO_IDH_MocA"/>
    <property type="match status" value="1"/>
</dbReference>
<accession>A0A2H4RBZ2</accession>
<dbReference type="SUPFAM" id="SSF55347">
    <property type="entry name" value="Glyceraldehyde-3-phosphate dehydrogenase-like, C-terminal domain"/>
    <property type="match status" value="1"/>
</dbReference>
<dbReference type="InterPro" id="IPR036291">
    <property type="entry name" value="NAD(P)-bd_dom_sf"/>
</dbReference>
<dbReference type="Pfam" id="PF22725">
    <property type="entry name" value="GFO_IDH_MocA_C3"/>
    <property type="match status" value="1"/>
</dbReference>
<evidence type="ECO:0000256" key="1">
    <source>
        <dbReference type="SAM" id="MobiDB-lite"/>
    </source>
</evidence>
<dbReference type="Gene3D" id="3.40.50.720">
    <property type="entry name" value="NAD(P)-binding Rossmann-like Domain"/>
    <property type="match status" value="1"/>
</dbReference>
<organism evidence="4">
    <name type="scientific">Micromonospora sp. HK160111</name>
    <dbReference type="NCBI Taxonomy" id="1245497"/>
    <lineage>
        <taxon>Bacteria</taxon>
        <taxon>Bacillati</taxon>
        <taxon>Actinomycetota</taxon>
        <taxon>Actinomycetes</taxon>
        <taxon>Micromonosporales</taxon>
        <taxon>Micromonosporaceae</taxon>
        <taxon>Micromonospora</taxon>
    </lineage>
</organism>
<dbReference type="InterPro" id="IPR051317">
    <property type="entry name" value="Gfo/Idh/MocA_oxidoreduct"/>
</dbReference>
<dbReference type="GO" id="GO:0000166">
    <property type="term" value="F:nucleotide binding"/>
    <property type="evidence" value="ECO:0007669"/>
    <property type="project" value="InterPro"/>
</dbReference>
<feature type="compositionally biased region" description="Low complexity" evidence="1">
    <location>
        <begin position="332"/>
        <end position="344"/>
    </location>
</feature>
<dbReference type="EMBL" id="MG018799">
    <property type="protein sequence ID" value="ATY46603.1"/>
    <property type="molecule type" value="Genomic_DNA"/>
</dbReference>
<reference evidence="4" key="1">
    <citation type="submission" date="2017-09" db="EMBL/GenBank/DDBJ databases">
        <title>Overexpression of SARP Promote the Production of Pentaketide-type Ansamycins in Micromonospora sp. HK160111.</title>
        <authorList>
            <person name="Li W."/>
            <person name="Wang H."/>
        </authorList>
    </citation>
    <scope>NUCLEOTIDE SEQUENCE</scope>
    <source>
        <strain evidence="4">HK160111</strain>
    </source>
</reference>
<dbReference type="InterPro" id="IPR055170">
    <property type="entry name" value="GFO_IDH_MocA-like_dom"/>
</dbReference>
<dbReference type="PANTHER" id="PTHR43708:SF1">
    <property type="entry name" value="GALACTOSE_LACTOSE METABOLISM REGULATORY PROTEIN GAL80"/>
    <property type="match status" value="1"/>
</dbReference>
<evidence type="ECO:0000259" key="3">
    <source>
        <dbReference type="Pfam" id="PF22725"/>
    </source>
</evidence>
<feature type="region of interest" description="Disordered" evidence="1">
    <location>
        <begin position="332"/>
        <end position="356"/>
    </location>
</feature>
<feature type="domain" description="GFO/IDH/MocA-like oxidoreductase" evidence="3">
    <location>
        <begin position="118"/>
        <end position="251"/>
    </location>
</feature>
<gene>
    <name evidence="4" type="primary">masL</name>
</gene>
<dbReference type="InterPro" id="IPR000683">
    <property type="entry name" value="Gfo/Idh/MocA-like_OxRdtase_N"/>
</dbReference>
<protein>
    <submittedName>
        <fullName evidence="4">Oxidoreductase</fullName>
    </submittedName>
</protein>